<dbReference type="STRING" id="1705564.APG08_00733"/>
<protein>
    <submittedName>
        <fullName evidence="1">Uncharacterized protein</fullName>
    </submittedName>
</protein>
<accession>A0A150J7Z4</accession>
<evidence type="ECO:0000313" key="1">
    <source>
        <dbReference type="EMBL" id="KYC53245.1"/>
    </source>
</evidence>
<dbReference type="Proteomes" id="UP000075398">
    <property type="component" value="Unassembled WGS sequence"/>
</dbReference>
<organism evidence="1 2">
    <name type="scientific">Candidatus Methanofastidiosum methylothiophilum</name>
    <dbReference type="NCBI Taxonomy" id="1705564"/>
    <lineage>
        <taxon>Archaea</taxon>
        <taxon>Methanobacteriati</taxon>
        <taxon>Methanobacteriota</taxon>
        <taxon>Stenosarchaea group</taxon>
        <taxon>Candidatus Methanofastidiosia</taxon>
        <taxon>Candidatus Methanofastidiosales</taxon>
        <taxon>Candidatus Methanofastidiosaceae</taxon>
        <taxon>Candidatus Methanofastidiosum</taxon>
    </lineage>
</organism>
<comment type="caution">
    <text evidence="1">The sequence shown here is derived from an EMBL/GenBank/DDBJ whole genome shotgun (WGS) entry which is preliminary data.</text>
</comment>
<evidence type="ECO:0000313" key="2">
    <source>
        <dbReference type="Proteomes" id="UP000075398"/>
    </source>
</evidence>
<dbReference type="EMBL" id="LNGC01000008">
    <property type="protein sequence ID" value="KYC53245.1"/>
    <property type="molecule type" value="Genomic_DNA"/>
</dbReference>
<dbReference type="AlphaFoldDB" id="A0A150J7Z4"/>
<sequence length="82" mass="9475">MKAIIKLDKENIERVYEIYSWKTDVSSLQFVISEKDAKDGVSGVITIIMEGNDMDLFKRLMHGPRKMGFYGELDRLLESSED</sequence>
<reference evidence="1 2" key="1">
    <citation type="journal article" date="2016" name="ISME J.">
        <title>Chasing the elusive Euryarchaeota class WSA2: genomes reveal a uniquely fastidious methyl-reducing methanogen.</title>
        <authorList>
            <person name="Nobu M.K."/>
            <person name="Narihiro T."/>
            <person name="Kuroda K."/>
            <person name="Mei R."/>
            <person name="Liu W.T."/>
        </authorList>
    </citation>
    <scope>NUCLEOTIDE SEQUENCE [LARGE SCALE GENOMIC DNA]</scope>
    <source>
        <strain evidence="1">U1lsi0528_Bin055</strain>
    </source>
</reference>
<gene>
    <name evidence="1" type="ORF">AMQ22_00356</name>
</gene>
<proteinExistence type="predicted"/>
<name>A0A150J7Z4_9EURY</name>